<proteinExistence type="predicted"/>
<protein>
    <submittedName>
        <fullName evidence="1">Uncharacterized protein</fullName>
    </submittedName>
</protein>
<sequence length="63" mass="6493">MVNSPNLGYNANTESKVGFLRELSGAKCRDGLTALGSTPRPGCASARPRCLAAQSGEAGAKQR</sequence>
<evidence type="ECO:0000313" key="1">
    <source>
        <dbReference type="EMBL" id="ELQ38044.1"/>
    </source>
</evidence>
<gene>
    <name evidence="1" type="ORF">OOU_Y34scaffold00553g2</name>
</gene>
<dbReference type="EMBL" id="JH793738">
    <property type="protein sequence ID" value="ELQ38044.1"/>
    <property type="molecule type" value="Genomic_DNA"/>
</dbReference>
<name>A0AA97PKM8_PYRO3</name>
<accession>A0AA97PKM8</accession>
<dbReference type="AlphaFoldDB" id="A0AA97PKM8"/>
<organism evidence="1">
    <name type="scientific">Pyricularia oryzae (strain Y34)</name>
    <name type="common">Rice blast fungus</name>
    <name type="synonym">Magnaporthe oryzae</name>
    <dbReference type="NCBI Taxonomy" id="1143189"/>
    <lineage>
        <taxon>Eukaryota</taxon>
        <taxon>Fungi</taxon>
        <taxon>Dikarya</taxon>
        <taxon>Ascomycota</taxon>
        <taxon>Pezizomycotina</taxon>
        <taxon>Sordariomycetes</taxon>
        <taxon>Sordariomycetidae</taxon>
        <taxon>Magnaporthales</taxon>
        <taxon>Pyriculariaceae</taxon>
        <taxon>Pyricularia</taxon>
    </lineage>
</organism>
<dbReference type="Proteomes" id="UP000011086">
    <property type="component" value="Unassembled WGS sequence"/>
</dbReference>
<reference evidence="1" key="1">
    <citation type="journal article" date="2012" name="PLoS Genet.">
        <title>Comparative analysis of the genomes of two field isolates of the rice blast fungus Magnaporthe oryzae.</title>
        <authorList>
            <person name="Xue M."/>
            <person name="Yang J."/>
            <person name="Li Z."/>
            <person name="Hu S."/>
            <person name="Yao N."/>
            <person name="Dean R.A."/>
            <person name="Zhao W."/>
            <person name="Shen M."/>
            <person name="Zhang H."/>
            <person name="Li C."/>
            <person name="Liu L."/>
            <person name="Cao L."/>
            <person name="Xu X."/>
            <person name="Xing Y."/>
            <person name="Hsiang T."/>
            <person name="Zhang Z."/>
            <person name="Xu J.R."/>
            <person name="Peng Y.L."/>
        </authorList>
    </citation>
    <scope>NUCLEOTIDE SEQUENCE</scope>
    <source>
        <strain evidence="1">Y34</strain>
    </source>
</reference>